<name>A0AAE2D7U9_SCHME</name>
<dbReference type="EMBL" id="JALJAT010000002">
    <property type="protein sequence ID" value="KAK4473305.1"/>
    <property type="molecule type" value="Genomic_DNA"/>
</dbReference>
<accession>A0AAE2D7U9</accession>
<reference evidence="2" key="2">
    <citation type="journal article" date="2023" name="Infect Dis Poverty">
        <title>Chromosome-scale genome of the human blood fluke Schistosoma mekongi and its implications for public health.</title>
        <authorList>
            <person name="Zhou M."/>
            <person name="Xu L."/>
            <person name="Xu D."/>
            <person name="Chen W."/>
            <person name="Khan J."/>
            <person name="Hu Y."/>
            <person name="Huang H."/>
            <person name="Wei H."/>
            <person name="Zhang Y."/>
            <person name="Chusongsang P."/>
            <person name="Tanasarnprasert K."/>
            <person name="Hu X."/>
            <person name="Limpanont Y."/>
            <person name="Lv Z."/>
        </authorList>
    </citation>
    <scope>NUCLEOTIDE SEQUENCE</scope>
    <source>
        <strain evidence="2">LV_2022a</strain>
    </source>
</reference>
<dbReference type="AlphaFoldDB" id="A0AAE2D7U9"/>
<dbReference type="Proteomes" id="UP001292079">
    <property type="component" value="Unassembled WGS sequence"/>
</dbReference>
<evidence type="ECO:0000313" key="3">
    <source>
        <dbReference type="Proteomes" id="UP001292079"/>
    </source>
</evidence>
<sequence>MQNRNCQFIHLRLTESLLCSLENVKQKGGKISLVCDTQKNPIIIATISGLDSVYELEPDHSTTYFSFVNIKKSVGKYLQNIQYRYRTKATDDSFVKARENLVKEVENSRQQKIKALDYQLKSALSIKDERITKARKNLKRNLLSGPPSKIAKISEDTDKSKKSDASSNNSSVLNILSKKKTVHVFEDLSNDKTKVSAKKGKQNIGRAAEITEKCSNEVEKTIHGKCLLAIQRRKALEQRLQSAYENTDEFLKVKEIEKIKVDLCSLIDDLYTDELLRKWVPLSIKSA</sequence>
<evidence type="ECO:0000313" key="2">
    <source>
        <dbReference type="EMBL" id="KAK4473305.1"/>
    </source>
</evidence>
<evidence type="ECO:0000256" key="1">
    <source>
        <dbReference type="SAM" id="MobiDB-lite"/>
    </source>
</evidence>
<gene>
    <name evidence="2" type="ORF">MN116_002755</name>
</gene>
<proteinExistence type="predicted"/>
<keyword evidence="3" id="KW-1185">Reference proteome</keyword>
<comment type="caution">
    <text evidence="2">The sequence shown here is derived from an EMBL/GenBank/DDBJ whole genome shotgun (WGS) entry which is preliminary data.</text>
</comment>
<feature type="compositionally biased region" description="Basic and acidic residues" evidence="1">
    <location>
        <begin position="152"/>
        <end position="164"/>
    </location>
</feature>
<organism evidence="2 3">
    <name type="scientific">Schistosoma mekongi</name>
    <name type="common">Parasitic worm</name>
    <dbReference type="NCBI Taxonomy" id="38744"/>
    <lineage>
        <taxon>Eukaryota</taxon>
        <taxon>Metazoa</taxon>
        <taxon>Spiralia</taxon>
        <taxon>Lophotrochozoa</taxon>
        <taxon>Platyhelminthes</taxon>
        <taxon>Trematoda</taxon>
        <taxon>Digenea</taxon>
        <taxon>Strigeidida</taxon>
        <taxon>Schistosomatoidea</taxon>
        <taxon>Schistosomatidae</taxon>
        <taxon>Schistosoma</taxon>
    </lineage>
</organism>
<reference evidence="2" key="1">
    <citation type="submission" date="2022-04" db="EMBL/GenBank/DDBJ databases">
        <authorList>
            <person name="Xu L."/>
            <person name="Lv Z."/>
        </authorList>
    </citation>
    <scope>NUCLEOTIDE SEQUENCE</scope>
    <source>
        <strain evidence="2">LV_2022a</strain>
    </source>
</reference>
<feature type="region of interest" description="Disordered" evidence="1">
    <location>
        <begin position="142"/>
        <end position="170"/>
    </location>
</feature>
<protein>
    <submittedName>
        <fullName evidence="2">Uncharacterized protein</fullName>
    </submittedName>
</protein>